<dbReference type="RefSeq" id="XP_005720743.1">
    <property type="nucleotide sequence ID" value="XM_005720686.1"/>
</dbReference>
<accession>A0A9Y3QL19</accession>
<evidence type="ECO:0000256" key="1">
    <source>
        <dbReference type="SAM" id="SignalP"/>
    </source>
</evidence>
<dbReference type="InterPro" id="IPR035076">
    <property type="entry name" value="Toxin/TOLIP"/>
</dbReference>
<evidence type="ECO:0000259" key="2">
    <source>
        <dbReference type="Pfam" id="PF00087"/>
    </source>
</evidence>
<keyword evidence="1" id="KW-0732">Signal</keyword>
<evidence type="ECO:0000313" key="3">
    <source>
        <dbReference type="Proteomes" id="UP000695023"/>
    </source>
</evidence>
<dbReference type="AlphaFoldDB" id="A0A9Y3QL19"/>
<keyword evidence="3" id="KW-1185">Reference proteome</keyword>
<organism evidence="3 4">
    <name type="scientific">Pundamilia nyererei</name>
    <dbReference type="NCBI Taxonomy" id="303518"/>
    <lineage>
        <taxon>Eukaryota</taxon>
        <taxon>Metazoa</taxon>
        <taxon>Chordata</taxon>
        <taxon>Craniata</taxon>
        <taxon>Vertebrata</taxon>
        <taxon>Euteleostomi</taxon>
        <taxon>Actinopterygii</taxon>
        <taxon>Neopterygii</taxon>
        <taxon>Teleostei</taxon>
        <taxon>Neoteleostei</taxon>
        <taxon>Acanthomorphata</taxon>
        <taxon>Ovalentaria</taxon>
        <taxon>Cichlomorphae</taxon>
        <taxon>Cichliformes</taxon>
        <taxon>Cichlidae</taxon>
        <taxon>African cichlids</taxon>
        <taxon>Pseudocrenilabrinae</taxon>
        <taxon>Haplochromini</taxon>
        <taxon>Pundamilia</taxon>
    </lineage>
</organism>
<protein>
    <submittedName>
        <fullName evidence="4">Lymphocyte antigen 6D</fullName>
    </submittedName>
</protein>
<feature type="domain" description="Snake toxin/toxin-like" evidence="2">
    <location>
        <begin position="21"/>
        <end position="78"/>
    </location>
</feature>
<dbReference type="SUPFAM" id="SSF57302">
    <property type="entry name" value="Snake toxin-like"/>
    <property type="match status" value="1"/>
</dbReference>
<name>A0A9Y3QL19_9CICH</name>
<evidence type="ECO:0000313" key="4">
    <source>
        <dbReference type="RefSeq" id="XP_005720743.1"/>
    </source>
</evidence>
<feature type="chain" id="PRO_5041455355" evidence="1">
    <location>
        <begin position="21"/>
        <end position="78"/>
    </location>
</feature>
<feature type="signal peptide" evidence="1">
    <location>
        <begin position="1"/>
        <end position="20"/>
    </location>
</feature>
<dbReference type="Pfam" id="PF00087">
    <property type="entry name" value="Toxin_TOLIP"/>
    <property type="match status" value="1"/>
</dbReference>
<proteinExistence type="predicted"/>
<sequence>MKVLLLTLLFVLLCSTQVLTLNCYICVDENDTSCKTETVCPLSAQYCKTSLNGDRISRSCEEFCAEDYFTTCCREDLC</sequence>
<dbReference type="Proteomes" id="UP000695023">
    <property type="component" value="Unplaced"/>
</dbReference>
<reference evidence="4" key="1">
    <citation type="submission" date="2025-08" db="UniProtKB">
        <authorList>
            <consortium name="RefSeq"/>
        </authorList>
    </citation>
    <scope>IDENTIFICATION</scope>
</reference>
<dbReference type="InterPro" id="IPR045860">
    <property type="entry name" value="Snake_toxin-like_sf"/>
</dbReference>
<dbReference type="GeneID" id="102211714"/>
<gene>
    <name evidence="4" type="primary">LOC102211714</name>
</gene>